<dbReference type="RefSeq" id="WP_252761187.1">
    <property type="nucleotide sequence ID" value="NZ_JAMXLY010000030.1"/>
</dbReference>
<accession>A0ABT1BXN2</accession>
<keyword evidence="1" id="KW-0472">Membrane</keyword>
<evidence type="ECO:0000313" key="2">
    <source>
        <dbReference type="EMBL" id="MCO6025830.1"/>
    </source>
</evidence>
<organism evidence="2 3">
    <name type="scientific">Segatella cerevisiae</name>
    <dbReference type="NCBI Taxonomy" id="2053716"/>
    <lineage>
        <taxon>Bacteria</taxon>
        <taxon>Pseudomonadati</taxon>
        <taxon>Bacteroidota</taxon>
        <taxon>Bacteroidia</taxon>
        <taxon>Bacteroidales</taxon>
        <taxon>Prevotellaceae</taxon>
        <taxon>Segatella</taxon>
    </lineage>
</organism>
<keyword evidence="3" id="KW-1185">Reference proteome</keyword>
<protein>
    <submittedName>
        <fullName evidence="2">Uncharacterized protein</fullName>
    </submittedName>
</protein>
<sequence>MNKKRIFAVVLIVSILIFLTIGSLKFSGRYLLESDIYTLIPPDSLYRTFNLVDLFNLINNNPLAELI</sequence>
<reference evidence="2 3" key="1">
    <citation type="submission" date="2022-06" db="EMBL/GenBank/DDBJ databases">
        <title>A taxonomic note on the genus Prevotella: Description of four novel genera and emended description of the genera Hallella and Xylanibacter.</title>
        <authorList>
            <person name="Hitch T.C.A."/>
        </authorList>
    </citation>
    <scope>NUCLEOTIDE SEQUENCE [LARGE SCALE GENOMIC DNA]</scope>
    <source>
        <strain evidence="2 3">DSM 100619</strain>
    </source>
</reference>
<comment type="caution">
    <text evidence="2">The sequence shown here is derived from an EMBL/GenBank/DDBJ whole genome shotgun (WGS) entry which is preliminary data.</text>
</comment>
<dbReference type="EMBL" id="JAMXLY010000030">
    <property type="protein sequence ID" value="MCO6025830.1"/>
    <property type="molecule type" value="Genomic_DNA"/>
</dbReference>
<gene>
    <name evidence="2" type="ORF">NG821_08270</name>
</gene>
<keyword evidence="1" id="KW-0812">Transmembrane</keyword>
<proteinExistence type="predicted"/>
<name>A0ABT1BXN2_9BACT</name>
<evidence type="ECO:0000313" key="3">
    <source>
        <dbReference type="Proteomes" id="UP001204015"/>
    </source>
</evidence>
<feature type="transmembrane region" description="Helical" evidence="1">
    <location>
        <begin position="6"/>
        <end position="24"/>
    </location>
</feature>
<evidence type="ECO:0000256" key="1">
    <source>
        <dbReference type="SAM" id="Phobius"/>
    </source>
</evidence>
<keyword evidence="1" id="KW-1133">Transmembrane helix</keyword>
<dbReference type="Proteomes" id="UP001204015">
    <property type="component" value="Unassembled WGS sequence"/>
</dbReference>